<dbReference type="Pfam" id="PF05485">
    <property type="entry name" value="THAP"/>
    <property type="match status" value="1"/>
</dbReference>
<keyword evidence="5" id="KW-0862">Zinc</keyword>
<feature type="domain" description="C2H2-type" evidence="11">
    <location>
        <begin position="538"/>
        <end position="565"/>
    </location>
</feature>
<feature type="domain" description="C2H2-type" evidence="11">
    <location>
        <begin position="566"/>
        <end position="593"/>
    </location>
</feature>
<keyword evidence="4 8" id="KW-0863">Zinc-finger</keyword>
<feature type="compositionally biased region" description="Acidic residues" evidence="10">
    <location>
        <begin position="402"/>
        <end position="418"/>
    </location>
</feature>
<dbReference type="FunFam" id="3.30.160.60:FF:000446">
    <property type="entry name" value="Zinc finger protein"/>
    <property type="match status" value="1"/>
</dbReference>
<keyword evidence="14" id="KW-1185">Reference proteome</keyword>
<dbReference type="SUPFAM" id="SSF57716">
    <property type="entry name" value="Glucocorticoid receptor-like (DNA-binding domain)"/>
    <property type="match status" value="1"/>
</dbReference>
<feature type="region of interest" description="Disordered" evidence="10">
    <location>
        <begin position="212"/>
        <end position="250"/>
    </location>
</feature>
<feature type="compositionally biased region" description="Basic residues" evidence="10">
    <location>
        <begin position="799"/>
        <end position="820"/>
    </location>
</feature>
<dbReference type="GeneID" id="127360397"/>
<feature type="compositionally biased region" description="Basic residues" evidence="10">
    <location>
        <begin position="699"/>
        <end position="715"/>
    </location>
</feature>
<feature type="compositionally biased region" description="Low complexity" evidence="10">
    <location>
        <begin position="225"/>
        <end position="234"/>
    </location>
</feature>
<proteinExistence type="predicted"/>
<feature type="domain" description="THAP-type" evidence="12">
    <location>
        <begin position="126"/>
        <end position="211"/>
    </location>
</feature>
<dbReference type="AlphaFoldDB" id="A0A8P4K7G9"/>
<feature type="domain" description="C2H2-type" evidence="11">
    <location>
        <begin position="481"/>
        <end position="508"/>
    </location>
</feature>
<dbReference type="Ensembl" id="ENSDLAT00005081076.1">
    <property type="protein sequence ID" value="ENSDLAP00005076979.1"/>
    <property type="gene ID" value="ENSDLAG00005010383.2"/>
</dbReference>
<evidence type="ECO:0000256" key="3">
    <source>
        <dbReference type="ARBA" id="ARBA00022737"/>
    </source>
</evidence>
<dbReference type="OrthoDB" id="8634051at2759"/>
<dbReference type="InterPro" id="IPR006612">
    <property type="entry name" value="THAP_Znf"/>
</dbReference>
<dbReference type="PROSITE" id="PS50950">
    <property type="entry name" value="ZF_THAP"/>
    <property type="match status" value="1"/>
</dbReference>
<dbReference type="FunFam" id="3.30.160.60:FF:000624">
    <property type="entry name" value="zinc finger protein 697"/>
    <property type="match status" value="1"/>
</dbReference>
<comment type="subcellular location">
    <subcellularLocation>
        <location evidence="1">Nucleus</location>
    </subcellularLocation>
</comment>
<dbReference type="PANTHER" id="PTHR24381:SF393">
    <property type="entry name" value="CHROMATIN-LINKED ADAPTOR FOR MSL PROTEINS, ISOFORM B"/>
    <property type="match status" value="1"/>
</dbReference>
<keyword evidence="3" id="KW-0677">Repeat</keyword>
<evidence type="ECO:0000256" key="4">
    <source>
        <dbReference type="ARBA" id="ARBA00022771"/>
    </source>
</evidence>
<feature type="compositionally biased region" description="Acidic residues" evidence="10">
    <location>
        <begin position="681"/>
        <end position="694"/>
    </location>
</feature>
<dbReference type="PROSITE" id="PS50157">
    <property type="entry name" value="ZINC_FINGER_C2H2_2"/>
    <property type="match status" value="5"/>
</dbReference>
<evidence type="ECO:0000256" key="7">
    <source>
        <dbReference type="ARBA" id="ARBA00023242"/>
    </source>
</evidence>
<evidence type="ECO:0000259" key="12">
    <source>
        <dbReference type="PROSITE" id="PS50950"/>
    </source>
</evidence>
<dbReference type="InterPro" id="IPR013087">
    <property type="entry name" value="Znf_C2H2_type"/>
</dbReference>
<evidence type="ECO:0000256" key="10">
    <source>
        <dbReference type="SAM" id="MobiDB-lite"/>
    </source>
</evidence>
<evidence type="ECO:0000256" key="5">
    <source>
        <dbReference type="ARBA" id="ARBA00022833"/>
    </source>
</evidence>
<dbReference type="SMART" id="SM00980">
    <property type="entry name" value="THAP"/>
    <property type="match status" value="1"/>
</dbReference>
<reference evidence="13" key="1">
    <citation type="submission" date="2025-08" db="UniProtKB">
        <authorList>
            <consortium name="Ensembl"/>
        </authorList>
    </citation>
    <scope>IDENTIFICATION</scope>
</reference>
<feature type="compositionally biased region" description="Basic and acidic residues" evidence="10">
    <location>
        <begin position="1"/>
        <end position="29"/>
    </location>
</feature>
<feature type="region of interest" description="Disordered" evidence="10">
    <location>
        <begin position="642"/>
        <end position="827"/>
    </location>
</feature>
<feature type="compositionally biased region" description="Polar residues" evidence="10">
    <location>
        <begin position="727"/>
        <end position="736"/>
    </location>
</feature>
<feature type="compositionally biased region" description="Basic and acidic residues" evidence="10">
    <location>
        <begin position="738"/>
        <end position="751"/>
    </location>
</feature>
<dbReference type="GO" id="GO:0005634">
    <property type="term" value="C:nucleus"/>
    <property type="evidence" value="ECO:0007669"/>
    <property type="project" value="UniProtKB-SubCell"/>
</dbReference>
<feature type="compositionally biased region" description="Polar residues" evidence="10">
    <location>
        <begin position="370"/>
        <end position="388"/>
    </location>
</feature>
<feature type="region of interest" description="Disordered" evidence="10">
    <location>
        <begin position="356"/>
        <end position="423"/>
    </location>
</feature>
<keyword evidence="7" id="KW-0539">Nucleus</keyword>
<dbReference type="GO" id="GO:0000977">
    <property type="term" value="F:RNA polymerase II transcription regulatory region sequence-specific DNA binding"/>
    <property type="evidence" value="ECO:0007669"/>
    <property type="project" value="TreeGrafter"/>
</dbReference>
<feature type="compositionally biased region" description="Basic and acidic residues" evidence="10">
    <location>
        <begin position="651"/>
        <end position="662"/>
    </location>
</feature>
<dbReference type="GeneTree" id="ENSGT00940000162287"/>
<organism evidence="13 14">
    <name type="scientific">Dicentrarchus labrax</name>
    <name type="common">European seabass</name>
    <name type="synonym">Morone labrax</name>
    <dbReference type="NCBI Taxonomy" id="13489"/>
    <lineage>
        <taxon>Eukaryota</taxon>
        <taxon>Metazoa</taxon>
        <taxon>Chordata</taxon>
        <taxon>Craniata</taxon>
        <taxon>Vertebrata</taxon>
        <taxon>Euteleostomi</taxon>
        <taxon>Actinopterygii</taxon>
        <taxon>Neopterygii</taxon>
        <taxon>Teleostei</taxon>
        <taxon>Neoteleostei</taxon>
        <taxon>Acanthomorphata</taxon>
        <taxon>Eupercaria</taxon>
        <taxon>Moronidae</taxon>
        <taxon>Dicentrarchus</taxon>
    </lineage>
</organism>
<feature type="region of interest" description="Disordered" evidence="10">
    <location>
        <begin position="1"/>
        <end position="38"/>
    </location>
</feature>
<feature type="compositionally biased region" description="Polar residues" evidence="10">
    <location>
        <begin position="240"/>
        <end position="249"/>
    </location>
</feature>
<evidence type="ECO:0000259" key="11">
    <source>
        <dbReference type="PROSITE" id="PS50157"/>
    </source>
</evidence>
<dbReference type="InterPro" id="IPR036236">
    <property type="entry name" value="Znf_C2H2_sf"/>
</dbReference>
<name>A0A8P4K7G9_DICLA</name>
<feature type="compositionally biased region" description="Acidic residues" evidence="10">
    <location>
        <begin position="752"/>
        <end position="766"/>
    </location>
</feature>
<reference evidence="13" key="2">
    <citation type="submission" date="2025-09" db="UniProtKB">
        <authorList>
            <consortium name="Ensembl"/>
        </authorList>
    </citation>
    <scope>IDENTIFICATION</scope>
</reference>
<dbReference type="FunFam" id="3.30.160.60:FF:000710">
    <property type="entry name" value="Zinc finger protein 768"/>
    <property type="match status" value="1"/>
</dbReference>
<dbReference type="PROSITE" id="PS00028">
    <property type="entry name" value="ZINC_FINGER_C2H2_1"/>
    <property type="match status" value="6"/>
</dbReference>
<evidence type="ECO:0000256" key="2">
    <source>
        <dbReference type="ARBA" id="ARBA00022723"/>
    </source>
</evidence>
<evidence type="ECO:0000256" key="8">
    <source>
        <dbReference type="PROSITE-ProRule" id="PRU00042"/>
    </source>
</evidence>
<feature type="domain" description="C2H2-type" evidence="11">
    <location>
        <begin position="594"/>
        <end position="621"/>
    </location>
</feature>
<keyword evidence="6 9" id="KW-0238">DNA-binding</keyword>
<dbReference type="SMART" id="SM00692">
    <property type="entry name" value="DM3"/>
    <property type="match status" value="1"/>
</dbReference>
<evidence type="ECO:0000313" key="13">
    <source>
        <dbReference type="Ensembl" id="ENSDLAP00005076979.1"/>
    </source>
</evidence>
<evidence type="ECO:0000313" key="14">
    <source>
        <dbReference type="Proteomes" id="UP000694389"/>
    </source>
</evidence>
<dbReference type="GO" id="GO:0008270">
    <property type="term" value="F:zinc ion binding"/>
    <property type="evidence" value="ECO:0007669"/>
    <property type="project" value="UniProtKB-KW"/>
</dbReference>
<gene>
    <name evidence="13" type="primary">LOC127360397</name>
</gene>
<dbReference type="RefSeq" id="XP_051250836.1">
    <property type="nucleotide sequence ID" value="XM_051394876.1"/>
</dbReference>
<evidence type="ECO:0000256" key="1">
    <source>
        <dbReference type="ARBA" id="ARBA00004123"/>
    </source>
</evidence>
<dbReference type="Pfam" id="PF00096">
    <property type="entry name" value="zf-C2H2"/>
    <property type="match status" value="4"/>
</dbReference>
<sequence>MADSAKKPKKARSEESRKRKRETDSERNRTRVPLGQAFSRWRELKSSTGCNSDAHLAFLLMDYYQHQKVTSTPSKGHKGPPKPLVSSIQESDRDRDEDFPVPDVQPFITETEEVDVLESRMTDYTLKSRMCSVFECDSWRRKVQRFKLPQDPERRLEWVQFLFDVNGQRLKESSWTDITICCEHFTADCFVQQTPETATVQLKSSAVPSLCIKSEPDESEPPQEPVETPEVDPQCDQPKTCDSPSSYSDESGLISFAAGESPVPSVTSDGFMSDYGQMLQNIVNIDMIREKAALLQMKGKYVVNENRLLQLFSRKCPLCGSKVKMEKFTYGVLIILNQQCLQCEYRNQWKSQVNASVPDQHSRGGIDVTPETQQTVSTDVNHSTTTGVSDIVAVIVEKSDPTDETEESGDEGEMDSDEDWKPTSESLIDNQLHNDESDEESESENDYYLPFAHKHSQLCTDCGMFFNKQKPHTCEHIIKPFSCNICGKRCVSEVALNSHSRVHDENYEHPCKYCHVTFKTKVDKRTHEQTHLIEGKPYKCPDCPETFATYKERRIHLEDHRGPQQSKCDICGIEFYRVLALRRHLAVHTGAKPFKCSVCQRGFKQASHLKSHMRLHTGERPYKCQHCDKCFNHNVSLKSHVQRYHSSNSGREQKTINQRESDAADAESNGNKRGADSGLDNVEEEQDTEEEEQEETIHTPKKKRSSGRPIGRPKRNAAGSLVLAEETQGQCSNTKTGGAKEQKLKRTRCSDEEIEGELIESDISFESEERSEKVTSNTSRGRAKNSDSDSIFEPENSPKKRCSSKRSGKGSGKRRGRPRKNQVIEDT</sequence>
<protein>
    <submittedName>
        <fullName evidence="13">Uncharacterized protein</fullName>
    </submittedName>
</protein>
<feature type="region of interest" description="Disordered" evidence="10">
    <location>
        <begin position="70"/>
        <end position="103"/>
    </location>
</feature>
<dbReference type="SMART" id="SM00355">
    <property type="entry name" value="ZnF_C2H2"/>
    <property type="match status" value="6"/>
</dbReference>
<dbReference type="PANTHER" id="PTHR24381">
    <property type="entry name" value="ZINC FINGER PROTEIN"/>
    <property type="match status" value="1"/>
</dbReference>
<feature type="domain" description="C2H2-type" evidence="11">
    <location>
        <begin position="622"/>
        <end position="650"/>
    </location>
</feature>
<dbReference type="SUPFAM" id="SSF57667">
    <property type="entry name" value="beta-beta-alpha zinc fingers"/>
    <property type="match status" value="3"/>
</dbReference>
<evidence type="ECO:0000256" key="9">
    <source>
        <dbReference type="PROSITE-ProRule" id="PRU00309"/>
    </source>
</evidence>
<keyword evidence="2" id="KW-0479">Metal-binding</keyword>
<dbReference type="GO" id="GO:0000981">
    <property type="term" value="F:DNA-binding transcription factor activity, RNA polymerase II-specific"/>
    <property type="evidence" value="ECO:0007669"/>
    <property type="project" value="TreeGrafter"/>
</dbReference>
<evidence type="ECO:0000256" key="6">
    <source>
        <dbReference type="ARBA" id="ARBA00023125"/>
    </source>
</evidence>
<accession>A0A8P4K7G9</accession>
<dbReference type="Proteomes" id="UP000694389">
    <property type="component" value="Unassembled WGS sequence"/>
</dbReference>
<dbReference type="Gene3D" id="3.30.160.60">
    <property type="entry name" value="Classic Zinc Finger"/>
    <property type="match status" value="5"/>
</dbReference>